<evidence type="ECO:0000256" key="6">
    <source>
        <dbReference type="ARBA" id="ARBA00023014"/>
    </source>
</evidence>
<dbReference type="PANTHER" id="PTHR37424:SF1">
    <property type="entry name" value="BACTERIOFERRITIN-ASSOCIATED FERREDOXIN"/>
    <property type="match status" value="1"/>
</dbReference>
<feature type="domain" description="BFD-like [2Fe-2S]-binding" evidence="9">
    <location>
        <begin position="2"/>
        <end position="50"/>
    </location>
</feature>
<evidence type="ECO:0000256" key="7">
    <source>
        <dbReference type="ARBA" id="ARBA00039386"/>
    </source>
</evidence>
<evidence type="ECO:0000256" key="4">
    <source>
        <dbReference type="ARBA" id="ARBA00022982"/>
    </source>
</evidence>
<keyword evidence="5" id="KW-0408">Iron</keyword>
<keyword evidence="3" id="KW-0479">Metal-binding</keyword>
<dbReference type="GO" id="GO:0046872">
    <property type="term" value="F:metal ion binding"/>
    <property type="evidence" value="ECO:0007669"/>
    <property type="project" value="UniProtKB-KW"/>
</dbReference>
<keyword evidence="4" id="KW-0249">Electron transport</keyword>
<dbReference type="PANTHER" id="PTHR37424">
    <property type="entry name" value="BACTERIOFERRITIN-ASSOCIATED FERREDOXIN"/>
    <property type="match status" value="1"/>
</dbReference>
<reference evidence="10 11" key="1">
    <citation type="submission" date="2018-06" db="EMBL/GenBank/DDBJ databases">
        <title>Genomic Encyclopedia of Type Strains, Phase IV (KMG-IV): sequencing the most valuable type-strain genomes for metagenomic binning, comparative biology and taxonomic classification.</title>
        <authorList>
            <person name="Goeker M."/>
        </authorList>
    </citation>
    <scope>NUCLEOTIDE SEQUENCE [LARGE SCALE GENOMIC DNA]</scope>
    <source>
        <strain evidence="10 11">DSM 45521</strain>
    </source>
</reference>
<dbReference type="InterPro" id="IPR007419">
    <property type="entry name" value="BFD-like_2Fe2S-bd_dom"/>
</dbReference>
<keyword evidence="2" id="KW-0001">2Fe-2S</keyword>
<dbReference type="GO" id="GO:0051537">
    <property type="term" value="F:2 iron, 2 sulfur cluster binding"/>
    <property type="evidence" value="ECO:0007669"/>
    <property type="project" value="UniProtKB-KW"/>
</dbReference>
<dbReference type="EMBL" id="QJSP01000008">
    <property type="protein sequence ID" value="PYE16424.1"/>
    <property type="molecule type" value="Genomic_DNA"/>
</dbReference>
<evidence type="ECO:0000256" key="2">
    <source>
        <dbReference type="ARBA" id="ARBA00022714"/>
    </source>
</evidence>
<evidence type="ECO:0000256" key="8">
    <source>
        <dbReference type="ARBA" id="ARBA00046332"/>
    </source>
</evidence>
<sequence length="59" mass="6095">MYVCLCQGVTSHVVEQTVAEGARTSKEVALACGAGADCGRCRKTVRAIIEAHFANSPAG</sequence>
<dbReference type="InterPro" id="IPR052371">
    <property type="entry name" value="BFD-associated_ferredoxin"/>
</dbReference>
<evidence type="ECO:0000313" key="10">
    <source>
        <dbReference type="EMBL" id="PYE16424.1"/>
    </source>
</evidence>
<proteinExistence type="inferred from homology"/>
<dbReference type="AlphaFoldDB" id="A0A318S0B2"/>
<gene>
    <name evidence="10" type="ORF">DFR67_108175</name>
</gene>
<evidence type="ECO:0000259" key="9">
    <source>
        <dbReference type="Pfam" id="PF04324"/>
    </source>
</evidence>
<keyword evidence="1" id="KW-0813">Transport</keyword>
<dbReference type="Gene3D" id="1.10.10.1100">
    <property type="entry name" value="BFD-like [2Fe-2S]-binding domain"/>
    <property type="match status" value="1"/>
</dbReference>
<dbReference type="RefSeq" id="WP_110470288.1">
    <property type="nucleotide sequence ID" value="NZ_QJSP01000008.1"/>
</dbReference>
<keyword evidence="6" id="KW-0411">Iron-sulfur</keyword>
<organism evidence="10 11">
    <name type="scientific">Williamsia limnetica</name>
    <dbReference type="NCBI Taxonomy" id="882452"/>
    <lineage>
        <taxon>Bacteria</taxon>
        <taxon>Bacillati</taxon>
        <taxon>Actinomycetota</taxon>
        <taxon>Actinomycetes</taxon>
        <taxon>Mycobacteriales</taxon>
        <taxon>Nocardiaceae</taxon>
        <taxon>Williamsia</taxon>
    </lineage>
</organism>
<keyword evidence="11" id="KW-1185">Reference proteome</keyword>
<evidence type="ECO:0000256" key="1">
    <source>
        <dbReference type="ARBA" id="ARBA00022448"/>
    </source>
</evidence>
<dbReference type="Pfam" id="PF04324">
    <property type="entry name" value="Fer2_BFD"/>
    <property type="match status" value="1"/>
</dbReference>
<dbReference type="OrthoDB" id="9815350at2"/>
<comment type="caution">
    <text evidence="10">The sequence shown here is derived from an EMBL/GenBank/DDBJ whole genome shotgun (WGS) entry which is preliminary data.</text>
</comment>
<evidence type="ECO:0000313" key="11">
    <source>
        <dbReference type="Proteomes" id="UP000247591"/>
    </source>
</evidence>
<name>A0A318S0B2_WILLI</name>
<accession>A0A318S0B2</accession>
<evidence type="ECO:0000256" key="3">
    <source>
        <dbReference type="ARBA" id="ARBA00022723"/>
    </source>
</evidence>
<dbReference type="InterPro" id="IPR041854">
    <property type="entry name" value="BFD-like_2Fe2S-bd_dom_sf"/>
</dbReference>
<protein>
    <recommendedName>
        <fullName evidence="7">Bacterioferritin-associated ferredoxin</fullName>
    </recommendedName>
</protein>
<dbReference type="Proteomes" id="UP000247591">
    <property type="component" value="Unassembled WGS sequence"/>
</dbReference>
<comment type="similarity">
    <text evidence="8">Belongs to the Bfd family.</text>
</comment>
<evidence type="ECO:0000256" key="5">
    <source>
        <dbReference type="ARBA" id="ARBA00023004"/>
    </source>
</evidence>